<gene>
    <name evidence="1" type="ORF">BDZ83DRAFT_605117</name>
</gene>
<proteinExistence type="predicted"/>
<dbReference type="EMBL" id="JAHMHS010000011">
    <property type="protein sequence ID" value="KAK1729450.1"/>
    <property type="molecule type" value="Genomic_DNA"/>
</dbReference>
<reference evidence="1" key="1">
    <citation type="submission" date="2021-12" db="EMBL/GenBank/DDBJ databases">
        <title>Comparative genomics, transcriptomics and evolutionary studies reveal genomic signatures of adaptation to plant cell wall in hemibiotrophic fungi.</title>
        <authorList>
            <consortium name="DOE Joint Genome Institute"/>
            <person name="Baroncelli R."/>
            <person name="Diaz J.F."/>
            <person name="Benocci T."/>
            <person name="Peng M."/>
            <person name="Battaglia E."/>
            <person name="Haridas S."/>
            <person name="Andreopoulos W."/>
            <person name="Labutti K."/>
            <person name="Pangilinan J."/>
            <person name="Floch G.L."/>
            <person name="Makela M.R."/>
            <person name="Henrissat B."/>
            <person name="Grigoriev I.V."/>
            <person name="Crouch J.A."/>
            <person name="De Vries R.P."/>
            <person name="Sukno S.A."/>
            <person name="Thon M.R."/>
        </authorList>
    </citation>
    <scope>NUCLEOTIDE SEQUENCE</scope>
    <source>
        <strain evidence="1">CBS 112980</strain>
    </source>
</reference>
<evidence type="ECO:0000313" key="1">
    <source>
        <dbReference type="EMBL" id="KAK1729450.1"/>
    </source>
</evidence>
<accession>A0AAD8XL89</accession>
<name>A0AAD8XL89_GLOAC</name>
<dbReference type="GeneID" id="85391217"/>
<evidence type="ECO:0000313" key="2">
    <source>
        <dbReference type="Proteomes" id="UP001244207"/>
    </source>
</evidence>
<protein>
    <submittedName>
        <fullName evidence="1">Uncharacterized protein</fullName>
    </submittedName>
</protein>
<dbReference type="Proteomes" id="UP001244207">
    <property type="component" value="Unassembled WGS sequence"/>
</dbReference>
<comment type="caution">
    <text evidence="1">The sequence shown here is derived from an EMBL/GenBank/DDBJ whole genome shotgun (WGS) entry which is preliminary data.</text>
</comment>
<dbReference type="AlphaFoldDB" id="A0AAD8XL89"/>
<keyword evidence="2" id="KW-1185">Reference proteome</keyword>
<sequence>MELKVPKRTSTVDAAALFVANGHVGLRLRASGFGVGMPGWSDWCGCCRTRTAVGK</sequence>
<organism evidence="1 2">
    <name type="scientific">Glomerella acutata</name>
    <name type="common">Colletotrichum acutatum</name>
    <dbReference type="NCBI Taxonomy" id="27357"/>
    <lineage>
        <taxon>Eukaryota</taxon>
        <taxon>Fungi</taxon>
        <taxon>Dikarya</taxon>
        <taxon>Ascomycota</taxon>
        <taxon>Pezizomycotina</taxon>
        <taxon>Sordariomycetes</taxon>
        <taxon>Hypocreomycetidae</taxon>
        <taxon>Glomerellales</taxon>
        <taxon>Glomerellaceae</taxon>
        <taxon>Colletotrichum</taxon>
        <taxon>Colletotrichum acutatum species complex</taxon>
    </lineage>
</organism>
<dbReference type="RefSeq" id="XP_060369505.1">
    <property type="nucleotide sequence ID" value="XM_060507318.1"/>
</dbReference>